<proteinExistence type="predicted"/>
<dbReference type="KEGG" id="ovi:T265_00412"/>
<organism evidence="1 2">
    <name type="scientific">Opisthorchis viverrini</name>
    <name type="common">Southeast Asian liver fluke</name>
    <dbReference type="NCBI Taxonomy" id="6198"/>
    <lineage>
        <taxon>Eukaryota</taxon>
        <taxon>Metazoa</taxon>
        <taxon>Spiralia</taxon>
        <taxon>Lophotrochozoa</taxon>
        <taxon>Platyhelminthes</taxon>
        <taxon>Trematoda</taxon>
        <taxon>Digenea</taxon>
        <taxon>Opisthorchiida</taxon>
        <taxon>Opisthorchiata</taxon>
        <taxon>Opisthorchiidae</taxon>
        <taxon>Opisthorchis</taxon>
    </lineage>
</organism>
<evidence type="ECO:0000313" key="1">
    <source>
        <dbReference type="EMBL" id="KER33724.1"/>
    </source>
</evidence>
<keyword evidence="2" id="KW-1185">Reference proteome</keyword>
<sequence>MIVARVRCQDDDELKASVGTKAGSLKRKSNDIVNLANWVHILTYDIDLKMLYKILYLLCNSNHQLVSKSIERIDARTQCKQEDAKELSGHECCSFIKFESDCEDYGGERVKLTGVQL</sequence>
<dbReference type="AlphaFoldDB" id="A0A075AJP1"/>
<dbReference type="EMBL" id="KL596622">
    <property type="protein sequence ID" value="KER33724.1"/>
    <property type="molecule type" value="Genomic_DNA"/>
</dbReference>
<dbReference type="Proteomes" id="UP000054324">
    <property type="component" value="Unassembled WGS sequence"/>
</dbReference>
<evidence type="ECO:0000313" key="2">
    <source>
        <dbReference type="Proteomes" id="UP000054324"/>
    </source>
</evidence>
<dbReference type="RefSeq" id="XP_009162449.1">
    <property type="nucleotide sequence ID" value="XM_009164185.1"/>
</dbReference>
<dbReference type="GeneID" id="20314600"/>
<dbReference type="CTD" id="20314600"/>
<reference evidence="1 2" key="1">
    <citation type="submission" date="2013-11" db="EMBL/GenBank/DDBJ databases">
        <title>Opisthorchis viverrini - life in the bile duct.</title>
        <authorList>
            <person name="Young N.D."/>
            <person name="Nagarajan N."/>
            <person name="Lin S.J."/>
            <person name="Korhonen P.K."/>
            <person name="Jex A.R."/>
            <person name="Hall R.S."/>
            <person name="Safavi-Hemami H."/>
            <person name="Kaewkong W."/>
            <person name="Bertrand D."/>
            <person name="Gao S."/>
            <person name="Seet Q."/>
            <person name="Wongkham S."/>
            <person name="Teh B.T."/>
            <person name="Wongkham C."/>
            <person name="Intapan P.M."/>
            <person name="Maleewong W."/>
            <person name="Yang X."/>
            <person name="Hu M."/>
            <person name="Wang Z."/>
            <person name="Hofmann A."/>
            <person name="Sternberg P.W."/>
            <person name="Tan P."/>
            <person name="Wang J."/>
            <person name="Gasser R.B."/>
        </authorList>
    </citation>
    <scope>NUCLEOTIDE SEQUENCE [LARGE SCALE GENOMIC DNA]</scope>
</reference>
<gene>
    <name evidence="1" type="ORF">T265_00412</name>
</gene>
<protein>
    <submittedName>
        <fullName evidence="1">Uncharacterized protein</fullName>
    </submittedName>
</protein>
<accession>A0A075AJP1</accession>
<name>A0A075AJP1_OPIVI</name>